<dbReference type="GO" id="GO:0009279">
    <property type="term" value="C:cell outer membrane"/>
    <property type="evidence" value="ECO:0007669"/>
    <property type="project" value="UniProtKB-SubCell"/>
</dbReference>
<feature type="chain" id="PRO_5021373725" description="Lipoprotein" evidence="8">
    <location>
        <begin position="28"/>
        <end position="93"/>
    </location>
</feature>
<dbReference type="NCBIfam" id="NF047847">
    <property type="entry name" value="SS_mature_LptM"/>
    <property type="match status" value="1"/>
</dbReference>
<evidence type="ECO:0000256" key="1">
    <source>
        <dbReference type="ARBA" id="ARBA00004459"/>
    </source>
</evidence>
<dbReference type="PROSITE" id="PS51257">
    <property type="entry name" value="PROKAR_LIPOPROTEIN"/>
    <property type="match status" value="1"/>
</dbReference>
<keyword evidence="10" id="KW-1185">Reference proteome</keyword>
<evidence type="ECO:0000256" key="7">
    <source>
        <dbReference type="SAM" id="MobiDB-lite"/>
    </source>
</evidence>
<evidence type="ECO:0000256" key="2">
    <source>
        <dbReference type="ARBA" id="ARBA00022729"/>
    </source>
</evidence>
<evidence type="ECO:0000256" key="8">
    <source>
        <dbReference type="SAM" id="SignalP"/>
    </source>
</evidence>
<organism evidence="9 10">
    <name type="scientific">Ramlibacter henchirensis</name>
    <dbReference type="NCBI Taxonomy" id="204072"/>
    <lineage>
        <taxon>Bacteria</taxon>
        <taxon>Pseudomonadati</taxon>
        <taxon>Pseudomonadota</taxon>
        <taxon>Betaproteobacteria</taxon>
        <taxon>Burkholderiales</taxon>
        <taxon>Comamonadaceae</taxon>
        <taxon>Ramlibacter</taxon>
    </lineage>
</organism>
<gene>
    <name evidence="9" type="ORF">EZ313_12075</name>
</gene>
<dbReference type="AlphaFoldDB" id="A0A4Z0C7P3"/>
<feature type="signal peptide" evidence="8">
    <location>
        <begin position="1"/>
        <end position="27"/>
    </location>
</feature>
<evidence type="ECO:0000256" key="5">
    <source>
        <dbReference type="ARBA" id="ARBA00023237"/>
    </source>
</evidence>
<feature type="compositionally biased region" description="Low complexity" evidence="7">
    <location>
        <begin position="58"/>
        <end position="70"/>
    </location>
</feature>
<dbReference type="EMBL" id="SMLM01000001">
    <property type="protein sequence ID" value="TFZ07301.1"/>
    <property type="molecule type" value="Genomic_DNA"/>
</dbReference>
<protein>
    <recommendedName>
        <fullName evidence="11">Lipoprotein</fullName>
    </recommendedName>
</protein>
<keyword evidence="3" id="KW-0472">Membrane</keyword>
<dbReference type="RefSeq" id="WP_135263382.1">
    <property type="nucleotide sequence ID" value="NZ_SMLM01000001.1"/>
</dbReference>
<dbReference type="InterPro" id="IPR032831">
    <property type="entry name" value="LptM_cons"/>
</dbReference>
<reference evidence="9 10" key="1">
    <citation type="submission" date="2019-03" db="EMBL/GenBank/DDBJ databases">
        <title>Ramlibacter henchirensis DSM 14656, whole genome shotgun sequence.</title>
        <authorList>
            <person name="Zhang X."/>
            <person name="Feng G."/>
            <person name="Zhu H."/>
        </authorList>
    </citation>
    <scope>NUCLEOTIDE SEQUENCE [LARGE SCALE GENOMIC DNA]</scope>
    <source>
        <strain evidence="9 10">DSM 14656</strain>
    </source>
</reference>
<comment type="subcellular location">
    <subcellularLocation>
        <location evidence="1">Cell outer membrane</location>
        <topology evidence="1">Lipid-anchor</topology>
    </subcellularLocation>
</comment>
<evidence type="ECO:0000256" key="6">
    <source>
        <dbReference type="ARBA" id="ARBA00023288"/>
    </source>
</evidence>
<evidence type="ECO:0000256" key="3">
    <source>
        <dbReference type="ARBA" id="ARBA00023136"/>
    </source>
</evidence>
<sequence>MLTLRAILCSGPWRRALPAAMALASLAACGQKGDLFLPTDPAAANRATLPQVLIPGRTITPTMTDPSMTSPAPPAQTREPVGGQGTGTAAPVR</sequence>
<feature type="region of interest" description="Disordered" evidence="7">
    <location>
        <begin position="56"/>
        <end position="93"/>
    </location>
</feature>
<dbReference type="Pfam" id="PF13627">
    <property type="entry name" value="LptM_cons"/>
    <property type="match status" value="1"/>
</dbReference>
<keyword evidence="2 8" id="KW-0732">Signal</keyword>
<dbReference type="Proteomes" id="UP000298180">
    <property type="component" value="Unassembled WGS sequence"/>
</dbReference>
<name>A0A4Z0C7P3_9BURK</name>
<keyword evidence="4" id="KW-0564">Palmitate</keyword>
<accession>A0A4Z0C7P3</accession>
<keyword evidence="6" id="KW-0449">Lipoprotein</keyword>
<evidence type="ECO:0000256" key="4">
    <source>
        <dbReference type="ARBA" id="ARBA00023139"/>
    </source>
</evidence>
<evidence type="ECO:0000313" key="10">
    <source>
        <dbReference type="Proteomes" id="UP000298180"/>
    </source>
</evidence>
<keyword evidence="5" id="KW-0998">Cell outer membrane</keyword>
<comment type="caution">
    <text evidence="9">The sequence shown here is derived from an EMBL/GenBank/DDBJ whole genome shotgun (WGS) entry which is preliminary data.</text>
</comment>
<evidence type="ECO:0000313" key="9">
    <source>
        <dbReference type="EMBL" id="TFZ07301.1"/>
    </source>
</evidence>
<evidence type="ECO:0008006" key="11">
    <source>
        <dbReference type="Google" id="ProtNLM"/>
    </source>
</evidence>
<proteinExistence type="predicted"/>